<evidence type="ECO:0000256" key="4">
    <source>
        <dbReference type="ARBA" id="ARBA00012139"/>
    </source>
</evidence>
<comment type="subcellular location">
    <subcellularLocation>
        <location evidence="2">Cytoplasm</location>
    </subcellularLocation>
</comment>
<dbReference type="InterPro" id="IPR022059">
    <property type="entry name" value="DUF3615"/>
</dbReference>
<gene>
    <name evidence="8" type="ORF">LITE_LOCUS47879</name>
</gene>
<comment type="caution">
    <text evidence="8">The sequence shown here is derived from an EMBL/GenBank/DDBJ whole genome shotgun (WGS) entry which is preliminary data.</text>
</comment>
<dbReference type="PANTHER" id="PTHR34710">
    <property type="entry name" value="OS03G0834100 PROTEIN"/>
    <property type="match status" value="1"/>
</dbReference>
<evidence type="ECO:0000259" key="7">
    <source>
        <dbReference type="Pfam" id="PF12274"/>
    </source>
</evidence>
<dbReference type="AlphaFoldDB" id="A0AAV0RFS7"/>
<evidence type="ECO:0000313" key="8">
    <source>
        <dbReference type="EMBL" id="CAI0556190.1"/>
    </source>
</evidence>
<dbReference type="Gene3D" id="1.20.200.10">
    <property type="entry name" value="Fumarase/aspartase (Central domain)"/>
    <property type="match status" value="1"/>
</dbReference>
<reference evidence="8" key="1">
    <citation type="submission" date="2022-08" db="EMBL/GenBank/DDBJ databases">
        <authorList>
            <person name="Gutierrez-Valencia J."/>
        </authorList>
    </citation>
    <scope>NUCLEOTIDE SEQUENCE</scope>
</reference>
<comment type="function">
    <text evidence="1">This is a key enzyme of plant metabolism catalyzing the first reaction in the biosynthesis from L-phenylalanine of a wide variety of natural products based on the phenylpropane skeleton.</text>
</comment>
<dbReference type="InterPro" id="IPR001106">
    <property type="entry name" value="Aromatic_Lyase"/>
</dbReference>
<dbReference type="EMBL" id="CAMGYJ010000010">
    <property type="protein sequence ID" value="CAI0556190.1"/>
    <property type="molecule type" value="Genomic_DNA"/>
</dbReference>
<accession>A0AAV0RFS7</accession>
<organism evidence="8 9">
    <name type="scientific">Linum tenue</name>
    <dbReference type="NCBI Taxonomy" id="586396"/>
    <lineage>
        <taxon>Eukaryota</taxon>
        <taxon>Viridiplantae</taxon>
        <taxon>Streptophyta</taxon>
        <taxon>Embryophyta</taxon>
        <taxon>Tracheophyta</taxon>
        <taxon>Spermatophyta</taxon>
        <taxon>Magnoliopsida</taxon>
        <taxon>eudicotyledons</taxon>
        <taxon>Gunneridae</taxon>
        <taxon>Pentapetalae</taxon>
        <taxon>rosids</taxon>
        <taxon>fabids</taxon>
        <taxon>Malpighiales</taxon>
        <taxon>Linaceae</taxon>
        <taxon>Linum</taxon>
    </lineage>
</organism>
<dbReference type="GO" id="GO:0006559">
    <property type="term" value="P:L-phenylalanine catabolic process"/>
    <property type="evidence" value="ECO:0007669"/>
    <property type="project" value="UniProtKB-KW"/>
</dbReference>
<evidence type="ECO:0000256" key="2">
    <source>
        <dbReference type="ARBA" id="ARBA00004496"/>
    </source>
</evidence>
<comment type="catalytic activity">
    <reaction evidence="6">
        <text>L-phenylalanine = (E)-cinnamate + NH4(+)</text>
        <dbReference type="Rhea" id="RHEA:21384"/>
        <dbReference type="ChEBI" id="CHEBI:15669"/>
        <dbReference type="ChEBI" id="CHEBI:28938"/>
        <dbReference type="ChEBI" id="CHEBI:58095"/>
        <dbReference type="EC" id="4.3.1.24"/>
    </reaction>
</comment>
<dbReference type="InterPro" id="IPR008948">
    <property type="entry name" value="L-Aspartase-like"/>
</dbReference>
<dbReference type="GO" id="GO:0045548">
    <property type="term" value="F:phenylalanine ammonia-lyase activity"/>
    <property type="evidence" value="ECO:0007669"/>
    <property type="project" value="UniProtKB-EC"/>
</dbReference>
<sequence length="670" mass="73666">MADVRGEVQVITFGGKDSSLASSSVHAIATGQARLRIDSLALGRLATQFPPPQSVKRCRIPISKTLSLIESRASLVVLANKLLRHPSPLNIRPVLPNQIVDALNLDSGRAVNLEVEVTEEEGLFVENSCADLCGVSALIDHEAALLATTVDAVAALSCEALKGNDTAFNSTDAGDGLVDEDEVGVASAMKVLLSGSKMVGKIPIEAISDIPEVHGELRQFVKSVHSMTRVRLNSAVKPVHGGEMKERKAVASKLGPVFALRNVGASSLSRAKLNVEALGIESCRTGLLTLFEEKCPTESDLKNAAKLVSDLLFEEDYLAFAHALNCLLETVWNIVSWELVTAFVVLEGANVTEVNAWDKTNAAKKKEKAVLGKGTSVIVQLIEEWLQRKEREGATVLERLVDDLLSLFKPSHPELGQLVSKVKEMVEKLPKQEQGACDLIAYKNHLPKTIFTTPKMVAANSQDVIRLVREMDKRLFVPNKNAAGSENQPPWEFSMEPLKNMGLPYLAADWFNSKEEQTQFYAEKALESYNRDNPEAKLTLVEAVMSFRVIPCIPMHVHVNLRAKDKDGTIHLVFAELTFDVDPILVSFCILEPGDSGDYSHNRKGCGECDPESPIPLYHPPDDRFKHGKGVTYRRLPPLPPPSESLEDIPEKFRSFYCKKRRPPTCAMSR</sequence>
<evidence type="ECO:0000256" key="6">
    <source>
        <dbReference type="ARBA" id="ARBA00023537"/>
    </source>
</evidence>
<evidence type="ECO:0000256" key="1">
    <source>
        <dbReference type="ARBA" id="ARBA00002235"/>
    </source>
</evidence>
<protein>
    <recommendedName>
        <fullName evidence="4">phenylalanine ammonia-lyase</fullName>
        <ecNumber evidence="4">4.3.1.24</ecNumber>
    </recommendedName>
</protein>
<keyword evidence="9" id="KW-1185">Reference proteome</keyword>
<dbReference type="EC" id="4.3.1.24" evidence="4"/>
<dbReference type="PANTHER" id="PTHR34710:SF20">
    <property type="entry name" value="OS10G0550200 PROTEIN"/>
    <property type="match status" value="1"/>
</dbReference>
<name>A0AAV0RFS7_9ROSI</name>
<evidence type="ECO:0000256" key="5">
    <source>
        <dbReference type="ARBA" id="ARBA00023232"/>
    </source>
</evidence>
<dbReference type="Proteomes" id="UP001154282">
    <property type="component" value="Unassembled WGS sequence"/>
</dbReference>
<evidence type="ECO:0000256" key="3">
    <source>
        <dbReference type="ARBA" id="ARBA00011881"/>
    </source>
</evidence>
<keyword evidence="5" id="KW-0585">Phenylalanine catabolism</keyword>
<feature type="domain" description="DUF3615" evidence="7">
    <location>
        <begin position="522"/>
        <end position="612"/>
    </location>
</feature>
<dbReference type="Pfam" id="PF00221">
    <property type="entry name" value="Lyase_aromatic"/>
    <property type="match status" value="1"/>
</dbReference>
<dbReference type="Pfam" id="PF12274">
    <property type="entry name" value="DUF3615"/>
    <property type="match status" value="1"/>
</dbReference>
<dbReference type="GO" id="GO:0005737">
    <property type="term" value="C:cytoplasm"/>
    <property type="evidence" value="ECO:0007669"/>
    <property type="project" value="UniProtKB-SubCell"/>
</dbReference>
<comment type="subunit">
    <text evidence="3">Homotetramer.</text>
</comment>
<dbReference type="SUPFAM" id="SSF48557">
    <property type="entry name" value="L-aspartase-like"/>
    <property type="match status" value="1"/>
</dbReference>
<proteinExistence type="predicted"/>
<evidence type="ECO:0000313" key="9">
    <source>
        <dbReference type="Proteomes" id="UP001154282"/>
    </source>
</evidence>